<keyword evidence="5" id="KW-1133">Transmembrane helix</keyword>
<dbReference type="EMBL" id="AMZH03026707">
    <property type="protein sequence ID" value="RRT34490.1"/>
    <property type="molecule type" value="Genomic_DNA"/>
</dbReference>
<proteinExistence type="inferred from homology"/>
<comment type="caution">
    <text evidence="8">The sequence shown here is derived from an EMBL/GenBank/DDBJ whole genome shotgun (WGS) entry which is preliminary data.</text>
</comment>
<accession>A0A426X4W7</accession>
<sequence length="140" mass="16196">MAATTANLIIVDPHPCVWDPTHVSYYHRAWKTATITDKVETELSSHLLCDERPLKCQKQQPQAEVIKKHHHLFSFSAPFLFPGSIAEAKEMAPAKRSEESLPCPSFSRRCRLLVREQKARFYILRRCIMMLVCWSDRGDL</sequence>
<dbReference type="Proteomes" id="UP000287651">
    <property type="component" value="Unassembled WGS sequence"/>
</dbReference>
<reference evidence="8 9" key="1">
    <citation type="journal article" date="2014" name="Agronomy (Basel)">
        <title>A Draft Genome Sequence for Ensete ventricosum, the Drought-Tolerant Tree Against Hunger.</title>
        <authorList>
            <person name="Harrison J."/>
            <person name="Moore K.A."/>
            <person name="Paszkiewicz K."/>
            <person name="Jones T."/>
            <person name="Grant M."/>
            <person name="Ambacheew D."/>
            <person name="Muzemil S."/>
            <person name="Studholme D.J."/>
        </authorList>
    </citation>
    <scope>NUCLEOTIDE SEQUENCE [LARGE SCALE GENOMIC DNA]</scope>
</reference>
<protein>
    <submittedName>
        <fullName evidence="8">Uncharacterized protein</fullName>
    </submittedName>
</protein>
<name>A0A426X4W7_ENSVE</name>
<dbReference type="AlphaFoldDB" id="A0A426X4W7"/>
<keyword evidence="4" id="KW-0812">Transmembrane</keyword>
<dbReference type="InterPro" id="IPR051525">
    <property type="entry name" value="DVL_RTFL_regulatory"/>
</dbReference>
<evidence type="ECO:0000256" key="6">
    <source>
        <dbReference type="ARBA" id="ARBA00023136"/>
    </source>
</evidence>
<evidence type="ECO:0000313" key="8">
    <source>
        <dbReference type="EMBL" id="RRT34490.1"/>
    </source>
</evidence>
<dbReference type="PANTHER" id="PTHR33102">
    <property type="entry name" value="DVL19-RELATED-RELATED"/>
    <property type="match status" value="1"/>
</dbReference>
<comment type="similarity">
    <text evidence="7">Belongs to the DVL/RTFL small polypeptides family.</text>
</comment>
<dbReference type="InterPro" id="IPR012552">
    <property type="entry name" value="DVL"/>
</dbReference>
<evidence type="ECO:0000256" key="2">
    <source>
        <dbReference type="ARBA" id="ARBA00022473"/>
    </source>
</evidence>
<evidence type="ECO:0000256" key="1">
    <source>
        <dbReference type="ARBA" id="ARBA00004162"/>
    </source>
</evidence>
<evidence type="ECO:0000256" key="4">
    <source>
        <dbReference type="ARBA" id="ARBA00022692"/>
    </source>
</evidence>
<evidence type="ECO:0000256" key="5">
    <source>
        <dbReference type="ARBA" id="ARBA00022989"/>
    </source>
</evidence>
<comment type="subcellular location">
    <subcellularLocation>
        <location evidence="1">Cell membrane</location>
        <topology evidence="1">Single-pass membrane protein</topology>
    </subcellularLocation>
</comment>
<evidence type="ECO:0000256" key="7">
    <source>
        <dbReference type="ARBA" id="ARBA00024340"/>
    </source>
</evidence>
<dbReference type="Pfam" id="PF08137">
    <property type="entry name" value="DVL"/>
    <property type="match status" value="1"/>
</dbReference>
<keyword evidence="3" id="KW-1003">Cell membrane</keyword>
<dbReference type="GO" id="GO:0048367">
    <property type="term" value="P:shoot system development"/>
    <property type="evidence" value="ECO:0007669"/>
    <property type="project" value="UniProtKB-ARBA"/>
</dbReference>
<gene>
    <name evidence="8" type="ORF">B296_00052972</name>
</gene>
<keyword evidence="2" id="KW-0217">Developmental protein</keyword>
<evidence type="ECO:0000256" key="3">
    <source>
        <dbReference type="ARBA" id="ARBA00022475"/>
    </source>
</evidence>
<keyword evidence="6" id="KW-0472">Membrane</keyword>
<organism evidence="8 9">
    <name type="scientific">Ensete ventricosum</name>
    <name type="common">Abyssinian banana</name>
    <name type="synonym">Musa ensete</name>
    <dbReference type="NCBI Taxonomy" id="4639"/>
    <lineage>
        <taxon>Eukaryota</taxon>
        <taxon>Viridiplantae</taxon>
        <taxon>Streptophyta</taxon>
        <taxon>Embryophyta</taxon>
        <taxon>Tracheophyta</taxon>
        <taxon>Spermatophyta</taxon>
        <taxon>Magnoliopsida</taxon>
        <taxon>Liliopsida</taxon>
        <taxon>Zingiberales</taxon>
        <taxon>Musaceae</taxon>
        <taxon>Ensete</taxon>
    </lineage>
</organism>
<evidence type="ECO:0000313" key="9">
    <source>
        <dbReference type="Proteomes" id="UP000287651"/>
    </source>
</evidence>
<dbReference type="GO" id="GO:0005886">
    <property type="term" value="C:plasma membrane"/>
    <property type="evidence" value="ECO:0007669"/>
    <property type="project" value="UniProtKB-SubCell"/>
</dbReference>
<dbReference type="GO" id="GO:0008285">
    <property type="term" value="P:negative regulation of cell population proliferation"/>
    <property type="evidence" value="ECO:0007669"/>
    <property type="project" value="InterPro"/>
</dbReference>